<evidence type="ECO:0000313" key="3">
    <source>
        <dbReference type="Proteomes" id="UP000828390"/>
    </source>
</evidence>
<feature type="compositionally biased region" description="Polar residues" evidence="1">
    <location>
        <begin position="17"/>
        <end position="29"/>
    </location>
</feature>
<reference evidence="2" key="1">
    <citation type="journal article" date="2019" name="bioRxiv">
        <title>The Genome of the Zebra Mussel, Dreissena polymorpha: A Resource for Invasive Species Research.</title>
        <authorList>
            <person name="McCartney M.A."/>
            <person name="Auch B."/>
            <person name="Kono T."/>
            <person name="Mallez S."/>
            <person name="Zhang Y."/>
            <person name="Obille A."/>
            <person name="Becker A."/>
            <person name="Abrahante J.E."/>
            <person name="Garbe J."/>
            <person name="Badalamenti J.P."/>
            <person name="Herman A."/>
            <person name="Mangelson H."/>
            <person name="Liachko I."/>
            <person name="Sullivan S."/>
            <person name="Sone E.D."/>
            <person name="Koren S."/>
            <person name="Silverstein K.A.T."/>
            <person name="Beckman K.B."/>
            <person name="Gohl D.M."/>
        </authorList>
    </citation>
    <scope>NUCLEOTIDE SEQUENCE</scope>
    <source>
        <strain evidence="2">Duluth1</strain>
        <tissue evidence="2">Whole animal</tissue>
    </source>
</reference>
<comment type="caution">
    <text evidence="2">The sequence shown here is derived from an EMBL/GenBank/DDBJ whole genome shotgun (WGS) entry which is preliminary data.</text>
</comment>
<dbReference type="EMBL" id="JAIWYP010000005">
    <property type="protein sequence ID" value="KAH3824077.1"/>
    <property type="molecule type" value="Genomic_DNA"/>
</dbReference>
<proteinExistence type="predicted"/>
<feature type="region of interest" description="Disordered" evidence="1">
    <location>
        <begin position="1"/>
        <end position="53"/>
    </location>
</feature>
<accession>A0A9D4JXG8</accession>
<evidence type="ECO:0000256" key="1">
    <source>
        <dbReference type="SAM" id="MobiDB-lite"/>
    </source>
</evidence>
<dbReference type="AlphaFoldDB" id="A0A9D4JXG8"/>
<protein>
    <submittedName>
        <fullName evidence="2">Uncharacterized protein</fullName>
    </submittedName>
</protein>
<reference evidence="2" key="2">
    <citation type="submission" date="2020-11" db="EMBL/GenBank/DDBJ databases">
        <authorList>
            <person name="McCartney M.A."/>
            <person name="Auch B."/>
            <person name="Kono T."/>
            <person name="Mallez S."/>
            <person name="Becker A."/>
            <person name="Gohl D.M."/>
            <person name="Silverstein K.A.T."/>
            <person name="Koren S."/>
            <person name="Bechman K.B."/>
            <person name="Herman A."/>
            <person name="Abrahante J.E."/>
            <person name="Garbe J."/>
        </authorList>
    </citation>
    <scope>NUCLEOTIDE SEQUENCE</scope>
    <source>
        <strain evidence="2">Duluth1</strain>
        <tissue evidence="2">Whole animal</tissue>
    </source>
</reference>
<dbReference type="Proteomes" id="UP000828390">
    <property type="component" value="Unassembled WGS sequence"/>
</dbReference>
<sequence>MTCSVPIEISASKEPDGTSSLSSFGQSDYKSQRSDPSAAMSERAKLLNKKNPGHEKLYQSVNCHWSESNEHSM</sequence>
<gene>
    <name evidence="2" type="ORF">DPMN_125905</name>
</gene>
<organism evidence="2 3">
    <name type="scientific">Dreissena polymorpha</name>
    <name type="common">Zebra mussel</name>
    <name type="synonym">Mytilus polymorpha</name>
    <dbReference type="NCBI Taxonomy" id="45954"/>
    <lineage>
        <taxon>Eukaryota</taxon>
        <taxon>Metazoa</taxon>
        <taxon>Spiralia</taxon>
        <taxon>Lophotrochozoa</taxon>
        <taxon>Mollusca</taxon>
        <taxon>Bivalvia</taxon>
        <taxon>Autobranchia</taxon>
        <taxon>Heteroconchia</taxon>
        <taxon>Euheterodonta</taxon>
        <taxon>Imparidentia</taxon>
        <taxon>Neoheterodontei</taxon>
        <taxon>Myida</taxon>
        <taxon>Dreissenoidea</taxon>
        <taxon>Dreissenidae</taxon>
        <taxon>Dreissena</taxon>
    </lineage>
</organism>
<name>A0A9D4JXG8_DREPO</name>
<evidence type="ECO:0000313" key="2">
    <source>
        <dbReference type="EMBL" id="KAH3824077.1"/>
    </source>
</evidence>
<keyword evidence="3" id="KW-1185">Reference proteome</keyword>